<protein>
    <submittedName>
        <fullName evidence="11">(thale cress) hypothetical protein</fullName>
    </submittedName>
</protein>
<dbReference type="SUPFAM" id="SSF48264">
    <property type="entry name" value="Cytochrome P450"/>
    <property type="match status" value="1"/>
</dbReference>
<dbReference type="EMBL" id="LR881466">
    <property type="protein sequence ID" value="CAD5315140.1"/>
    <property type="molecule type" value="Genomic_DNA"/>
</dbReference>
<comment type="cofactor">
    <cofactor evidence="1">
        <name>heme</name>
        <dbReference type="ChEBI" id="CHEBI:30413"/>
    </cofactor>
</comment>
<keyword evidence="5" id="KW-0479">Metal-binding</keyword>
<evidence type="ECO:0000256" key="4">
    <source>
        <dbReference type="ARBA" id="ARBA00022617"/>
    </source>
</evidence>
<keyword evidence="8" id="KW-0503">Monooxygenase</keyword>
<dbReference type="GO" id="GO:0004730">
    <property type="term" value="F:pseudouridylate synthase activity"/>
    <property type="evidence" value="ECO:0007669"/>
    <property type="project" value="InterPro"/>
</dbReference>
<dbReference type="GO" id="GO:0004497">
    <property type="term" value="F:monooxygenase activity"/>
    <property type="evidence" value="ECO:0007669"/>
    <property type="project" value="UniProtKB-KW"/>
</dbReference>
<comment type="similarity">
    <text evidence="3">Belongs to the cytochrome P450 family.</text>
</comment>
<evidence type="ECO:0000313" key="11">
    <source>
        <dbReference type="EMBL" id="CAD5315140.1"/>
    </source>
</evidence>
<evidence type="ECO:0000256" key="8">
    <source>
        <dbReference type="ARBA" id="ARBA00023033"/>
    </source>
</evidence>
<keyword evidence="6" id="KW-0560">Oxidoreductase</keyword>
<dbReference type="GO" id="GO:0005506">
    <property type="term" value="F:iron ion binding"/>
    <property type="evidence" value="ECO:0007669"/>
    <property type="project" value="InterPro"/>
</dbReference>
<dbReference type="AlphaFoldDB" id="A0A7G2E072"/>
<dbReference type="InterPro" id="IPR022830">
    <property type="entry name" value="Indigdn_synthA-like"/>
</dbReference>
<dbReference type="Gene3D" id="3.40.1790.10">
    <property type="entry name" value="Indigoidine synthase domain"/>
    <property type="match status" value="1"/>
</dbReference>
<sequence length="295" mass="32972">MAAITIYFQLCFIFILLGIFSLFCLSAFFFKKPKEPLLQDCGLPPSPPSIPVIVKKLLGSHSLEQTRLLRGKELQTFRAMLFDKATKNETVDVGKEMMKLTNNSICRMTMGRSCSEENDEAEQVRGLVTKSLSLTKKFLIASIVGHFSKLVGISLFGKEIKEHSQRFDELLEKIIKEHEKDPNNGEDRDMMDVLLEVCADDNAEFKISRNQIKALFVETPSNVALDTGTYGPRNDTEELPHSAAGNLIESATQRALTEEREQKVTGNAETPFLLALVKHNALISSKIAVSLSQMM</sequence>
<proteinExistence type="inferred from homology"/>
<accession>A0A7G2E072</accession>
<evidence type="ECO:0000313" key="12">
    <source>
        <dbReference type="Proteomes" id="UP000516314"/>
    </source>
</evidence>
<keyword evidence="10" id="KW-0812">Transmembrane</keyword>
<organism evidence="11 12">
    <name type="scientific">Arabidopsis thaliana</name>
    <name type="common">Mouse-ear cress</name>
    <dbReference type="NCBI Taxonomy" id="3702"/>
    <lineage>
        <taxon>Eukaryota</taxon>
        <taxon>Viridiplantae</taxon>
        <taxon>Streptophyta</taxon>
        <taxon>Embryophyta</taxon>
        <taxon>Tracheophyta</taxon>
        <taxon>Spermatophyta</taxon>
        <taxon>Magnoliopsida</taxon>
        <taxon>eudicotyledons</taxon>
        <taxon>Gunneridae</taxon>
        <taxon>Pentapetalae</taxon>
        <taxon>rosids</taxon>
        <taxon>malvids</taxon>
        <taxon>Brassicales</taxon>
        <taxon>Brassicaceae</taxon>
        <taxon>Camelineae</taxon>
        <taxon>Arabidopsis</taxon>
    </lineage>
</organism>
<evidence type="ECO:0000256" key="9">
    <source>
        <dbReference type="ARBA" id="ARBA00023136"/>
    </source>
</evidence>
<name>A0A7G2E072_ARATH</name>
<reference evidence="11 12" key="1">
    <citation type="submission" date="2020-09" db="EMBL/GenBank/DDBJ databases">
        <authorList>
            <person name="Ashkenazy H."/>
        </authorList>
    </citation>
    <scope>NUCLEOTIDE SEQUENCE [LARGE SCALE GENOMIC DNA]</scope>
    <source>
        <strain evidence="12">cv. Cdm-0</strain>
    </source>
</reference>
<keyword evidence="7" id="KW-0408">Iron</keyword>
<keyword evidence="4" id="KW-0349">Heme</keyword>
<dbReference type="GO" id="GO:0020037">
    <property type="term" value="F:heme binding"/>
    <property type="evidence" value="ECO:0007669"/>
    <property type="project" value="InterPro"/>
</dbReference>
<dbReference type="GO" id="GO:0016020">
    <property type="term" value="C:membrane"/>
    <property type="evidence" value="ECO:0007669"/>
    <property type="project" value="UniProtKB-SubCell"/>
</dbReference>
<keyword evidence="9 10" id="KW-0472">Membrane</keyword>
<dbReference type="Proteomes" id="UP000516314">
    <property type="component" value="Chromosome 1"/>
</dbReference>
<evidence type="ECO:0000256" key="6">
    <source>
        <dbReference type="ARBA" id="ARBA00023002"/>
    </source>
</evidence>
<dbReference type="PANTHER" id="PTHR47943:SF8">
    <property type="entry name" value="CYTOCHROME P450"/>
    <property type="match status" value="1"/>
</dbReference>
<dbReference type="InterPro" id="IPR001128">
    <property type="entry name" value="Cyt_P450"/>
</dbReference>
<feature type="transmembrane region" description="Helical" evidence="10">
    <location>
        <begin position="6"/>
        <end position="30"/>
    </location>
</feature>
<evidence type="ECO:0000256" key="5">
    <source>
        <dbReference type="ARBA" id="ARBA00022723"/>
    </source>
</evidence>
<keyword evidence="10" id="KW-1133">Transmembrane helix</keyword>
<gene>
    <name evidence="11" type="ORF">AT9943_LOCUS3533</name>
</gene>
<dbReference type="InterPro" id="IPR036396">
    <property type="entry name" value="Cyt_P450_sf"/>
</dbReference>
<evidence type="ECO:0000256" key="10">
    <source>
        <dbReference type="SAM" id="Phobius"/>
    </source>
</evidence>
<dbReference type="GO" id="GO:0016705">
    <property type="term" value="F:oxidoreductase activity, acting on paired donors, with incorporation or reduction of molecular oxygen"/>
    <property type="evidence" value="ECO:0007669"/>
    <property type="project" value="InterPro"/>
</dbReference>
<evidence type="ECO:0000256" key="2">
    <source>
        <dbReference type="ARBA" id="ARBA00004370"/>
    </source>
</evidence>
<dbReference type="PANTHER" id="PTHR47943">
    <property type="entry name" value="CYTOCHROME P450 93A3-LIKE"/>
    <property type="match status" value="1"/>
</dbReference>
<evidence type="ECO:0000256" key="1">
    <source>
        <dbReference type="ARBA" id="ARBA00001971"/>
    </source>
</evidence>
<dbReference type="Pfam" id="PF00067">
    <property type="entry name" value="p450"/>
    <property type="match status" value="1"/>
</dbReference>
<dbReference type="Gene3D" id="1.10.630.10">
    <property type="entry name" value="Cytochrome P450"/>
    <property type="match status" value="1"/>
</dbReference>
<comment type="subcellular location">
    <subcellularLocation>
        <location evidence="2">Membrane</location>
    </subcellularLocation>
</comment>
<evidence type="ECO:0000256" key="7">
    <source>
        <dbReference type="ARBA" id="ARBA00023004"/>
    </source>
</evidence>
<evidence type="ECO:0000256" key="3">
    <source>
        <dbReference type="ARBA" id="ARBA00010617"/>
    </source>
</evidence>